<name>J3LXH1_ORYBR</name>
<dbReference type="EnsemblPlants" id="OB04G18460.1">
    <property type="protein sequence ID" value="OB04G18460.1"/>
    <property type="gene ID" value="OB04G18460"/>
</dbReference>
<protein>
    <submittedName>
        <fullName evidence="1">Uncharacterized protein</fullName>
    </submittedName>
</protein>
<organism evidence="1">
    <name type="scientific">Oryza brachyantha</name>
    <name type="common">malo sina</name>
    <dbReference type="NCBI Taxonomy" id="4533"/>
    <lineage>
        <taxon>Eukaryota</taxon>
        <taxon>Viridiplantae</taxon>
        <taxon>Streptophyta</taxon>
        <taxon>Embryophyta</taxon>
        <taxon>Tracheophyta</taxon>
        <taxon>Spermatophyta</taxon>
        <taxon>Magnoliopsida</taxon>
        <taxon>Liliopsida</taxon>
        <taxon>Poales</taxon>
        <taxon>Poaceae</taxon>
        <taxon>BOP clade</taxon>
        <taxon>Oryzoideae</taxon>
        <taxon>Oryzeae</taxon>
        <taxon>Oryzinae</taxon>
        <taxon>Oryza</taxon>
    </lineage>
</organism>
<dbReference type="Gramene" id="OB04G18460.1">
    <property type="protein sequence ID" value="OB04G18460.1"/>
    <property type="gene ID" value="OB04G18460"/>
</dbReference>
<dbReference type="AlphaFoldDB" id="J3LXH1"/>
<keyword evidence="2" id="KW-1185">Reference proteome</keyword>
<reference evidence="1" key="2">
    <citation type="submission" date="2013-04" db="UniProtKB">
        <authorList>
            <consortium name="EnsemblPlants"/>
        </authorList>
    </citation>
    <scope>IDENTIFICATION</scope>
</reference>
<evidence type="ECO:0000313" key="1">
    <source>
        <dbReference type="EnsemblPlants" id="OB04G18460.1"/>
    </source>
</evidence>
<dbReference type="Proteomes" id="UP000006038">
    <property type="component" value="Chromosome 4"/>
</dbReference>
<evidence type="ECO:0000313" key="2">
    <source>
        <dbReference type="Proteomes" id="UP000006038"/>
    </source>
</evidence>
<accession>J3LXH1</accession>
<reference evidence="1" key="1">
    <citation type="journal article" date="2013" name="Nat. Commun.">
        <title>Whole-genome sequencing of Oryza brachyantha reveals mechanisms underlying Oryza genome evolution.</title>
        <authorList>
            <person name="Chen J."/>
            <person name="Huang Q."/>
            <person name="Gao D."/>
            <person name="Wang J."/>
            <person name="Lang Y."/>
            <person name="Liu T."/>
            <person name="Li B."/>
            <person name="Bai Z."/>
            <person name="Luis Goicoechea J."/>
            <person name="Liang C."/>
            <person name="Chen C."/>
            <person name="Zhang W."/>
            <person name="Sun S."/>
            <person name="Liao Y."/>
            <person name="Zhang X."/>
            <person name="Yang L."/>
            <person name="Song C."/>
            <person name="Wang M."/>
            <person name="Shi J."/>
            <person name="Liu G."/>
            <person name="Liu J."/>
            <person name="Zhou H."/>
            <person name="Zhou W."/>
            <person name="Yu Q."/>
            <person name="An N."/>
            <person name="Chen Y."/>
            <person name="Cai Q."/>
            <person name="Wang B."/>
            <person name="Liu B."/>
            <person name="Min J."/>
            <person name="Huang Y."/>
            <person name="Wu H."/>
            <person name="Li Z."/>
            <person name="Zhang Y."/>
            <person name="Yin Y."/>
            <person name="Song W."/>
            <person name="Jiang J."/>
            <person name="Jackson S.A."/>
            <person name="Wing R.A."/>
            <person name="Wang J."/>
            <person name="Chen M."/>
        </authorList>
    </citation>
    <scope>NUCLEOTIDE SEQUENCE [LARGE SCALE GENOMIC DNA]</scope>
    <source>
        <strain evidence="1">cv. IRGC 101232</strain>
    </source>
</reference>
<proteinExistence type="predicted"/>
<dbReference type="HOGENOM" id="CLU_2982267_0_0_1"/>
<sequence length="58" mass="6477">MDVADGISQGLLSQLYHHDVEIDALVRLERCVMEACCSREEHDSKGFYRLAVPDGAKV</sequence>